<evidence type="ECO:0000313" key="3">
    <source>
        <dbReference type="Proteomes" id="UP001397290"/>
    </source>
</evidence>
<dbReference type="AlphaFoldDB" id="A0AAW0RG92"/>
<accession>A0AAW0RG92</accession>
<name>A0AAW0RG92_9HYPO</name>
<dbReference type="EMBL" id="JAAHCF010001137">
    <property type="protein sequence ID" value="KAK8141187.1"/>
    <property type="molecule type" value="Genomic_DNA"/>
</dbReference>
<feature type="non-terminal residue" evidence="2">
    <location>
        <position position="111"/>
    </location>
</feature>
<gene>
    <name evidence="2" type="ORF">G3M48_000604</name>
</gene>
<proteinExistence type="predicted"/>
<feature type="region of interest" description="Disordered" evidence="1">
    <location>
        <begin position="1"/>
        <end position="45"/>
    </location>
</feature>
<keyword evidence="3" id="KW-1185">Reference proteome</keyword>
<reference evidence="2 3" key="1">
    <citation type="submission" date="2020-02" db="EMBL/GenBank/DDBJ databases">
        <title>Comparative genomics of the hypocrealean fungal genus Beauvera.</title>
        <authorList>
            <person name="Showalter D.N."/>
            <person name="Bushley K.E."/>
            <person name="Rehner S.A."/>
        </authorList>
    </citation>
    <scope>NUCLEOTIDE SEQUENCE [LARGE SCALE GENOMIC DNA]</scope>
    <source>
        <strain evidence="2 3">ARSEF4384</strain>
    </source>
</reference>
<sequence length="111" mass="12269">MWRPYNKPNPSLRSREADLAANDRQAGATKLTQARPRPTAGQHLGYNQGREALRTAVLRDTGIISKSVPSALAFRNVVWLLLYAEPVFAASVERVKLRKNAANPAEPGLYD</sequence>
<evidence type="ECO:0000256" key="1">
    <source>
        <dbReference type="SAM" id="MobiDB-lite"/>
    </source>
</evidence>
<organism evidence="2 3">
    <name type="scientific">Beauveria asiatica</name>
    <dbReference type="NCBI Taxonomy" id="1069075"/>
    <lineage>
        <taxon>Eukaryota</taxon>
        <taxon>Fungi</taxon>
        <taxon>Dikarya</taxon>
        <taxon>Ascomycota</taxon>
        <taxon>Pezizomycotina</taxon>
        <taxon>Sordariomycetes</taxon>
        <taxon>Hypocreomycetidae</taxon>
        <taxon>Hypocreales</taxon>
        <taxon>Cordycipitaceae</taxon>
        <taxon>Beauveria</taxon>
    </lineage>
</organism>
<comment type="caution">
    <text evidence="2">The sequence shown here is derived from an EMBL/GenBank/DDBJ whole genome shotgun (WGS) entry which is preliminary data.</text>
</comment>
<protein>
    <submittedName>
        <fullName evidence="2">Uncharacterized protein</fullName>
    </submittedName>
</protein>
<evidence type="ECO:0000313" key="2">
    <source>
        <dbReference type="EMBL" id="KAK8141187.1"/>
    </source>
</evidence>
<dbReference type="Proteomes" id="UP001397290">
    <property type="component" value="Unassembled WGS sequence"/>
</dbReference>